<dbReference type="GO" id="GO:0008483">
    <property type="term" value="F:transaminase activity"/>
    <property type="evidence" value="ECO:0007669"/>
    <property type="project" value="UniProtKB-KW"/>
</dbReference>
<comment type="cofactor">
    <cofactor evidence="1">
        <name>pyridoxal 5'-phosphate</name>
        <dbReference type="ChEBI" id="CHEBI:597326"/>
    </cofactor>
</comment>
<sequence>MILRQFPPMGVYETLFRFADATAKYMGDPGTHPWAQGFPMTSQVPGGPTLPDSIAITATDRMYPKADGQPPLREAIAAYYNRFYDAGITADNVAVFAGGRPAIYAILMFLLEDRRVCIEETEYTPYWDVLEVLGREFDIIQSDVANRFRPTLADHPSGDRAFLIRSNPCNPTGVHTRGAELKALVDHYSKPGRGALIDEAYEFFSDGEAESALAHIDDIDATDIFVVGAATKGLQVPGMRVGWAVASKEHIELFRNYSSFAMGGVSRASQLYVAELLELERVTHARRAIAEYYTMQRDRYGAALADLGLELFTGDGGFYHWGRLPEGLTGDAFNERLFEHEAGILPGRLCDMARRGDDGPMGPLIRFSFGPLGPDSFESDVAILSKCF</sequence>
<gene>
    <name evidence="7" type="primary">aruH</name>
    <name evidence="7" type="ORF">Pla133_02150</name>
</gene>
<feature type="domain" description="Aminotransferase class I/classII large" evidence="6">
    <location>
        <begin position="56"/>
        <end position="345"/>
    </location>
</feature>
<dbReference type="EMBL" id="CP036287">
    <property type="protein sequence ID" value="QDU65151.1"/>
    <property type="molecule type" value="Genomic_DNA"/>
</dbReference>
<dbReference type="Proteomes" id="UP000316921">
    <property type="component" value="Chromosome"/>
</dbReference>
<keyword evidence="3 7" id="KW-0032">Aminotransferase</keyword>
<reference evidence="7 8" key="1">
    <citation type="submission" date="2019-02" db="EMBL/GenBank/DDBJ databases">
        <title>Deep-cultivation of Planctomycetes and their phenomic and genomic characterization uncovers novel biology.</title>
        <authorList>
            <person name="Wiegand S."/>
            <person name="Jogler M."/>
            <person name="Boedeker C."/>
            <person name="Pinto D."/>
            <person name="Vollmers J."/>
            <person name="Rivas-Marin E."/>
            <person name="Kohn T."/>
            <person name="Peeters S.H."/>
            <person name="Heuer A."/>
            <person name="Rast P."/>
            <person name="Oberbeckmann S."/>
            <person name="Bunk B."/>
            <person name="Jeske O."/>
            <person name="Meyerdierks A."/>
            <person name="Storesund J.E."/>
            <person name="Kallscheuer N."/>
            <person name="Luecker S."/>
            <person name="Lage O.M."/>
            <person name="Pohl T."/>
            <person name="Merkel B.J."/>
            <person name="Hornburger P."/>
            <person name="Mueller R.-W."/>
            <person name="Bruemmer F."/>
            <person name="Labrenz M."/>
            <person name="Spormann A.M."/>
            <person name="Op den Camp H."/>
            <person name="Overmann J."/>
            <person name="Amann R."/>
            <person name="Jetten M.S.M."/>
            <person name="Mascher T."/>
            <person name="Medema M.H."/>
            <person name="Devos D.P."/>
            <person name="Kaster A.-K."/>
            <person name="Ovreas L."/>
            <person name="Rohde M."/>
            <person name="Galperin M.Y."/>
            <person name="Jogler C."/>
        </authorList>
    </citation>
    <scope>NUCLEOTIDE SEQUENCE [LARGE SCALE GENOMIC DNA]</scope>
    <source>
        <strain evidence="7 8">Pla133</strain>
    </source>
</reference>
<dbReference type="InterPro" id="IPR015421">
    <property type="entry name" value="PyrdxlP-dep_Trfase_major"/>
</dbReference>
<keyword evidence="4 7" id="KW-0808">Transferase</keyword>
<keyword evidence="7" id="KW-0670">Pyruvate</keyword>
<dbReference type="EC" id="2.6.1.84" evidence="7"/>
<name>A0A518BDU1_9BACT</name>
<evidence type="ECO:0000256" key="5">
    <source>
        <dbReference type="ARBA" id="ARBA00022898"/>
    </source>
</evidence>
<keyword evidence="8" id="KW-1185">Reference proteome</keyword>
<dbReference type="RefSeq" id="WP_145061504.1">
    <property type="nucleotide sequence ID" value="NZ_CP036287.1"/>
</dbReference>
<dbReference type="SUPFAM" id="SSF53383">
    <property type="entry name" value="PLP-dependent transferases"/>
    <property type="match status" value="1"/>
</dbReference>
<dbReference type="GO" id="GO:0006520">
    <property type="term" value="P:amino acid metabolic process"/>
    <property type="evidence" value="ECO:0007669"/>
    <property type="project" value="InterPro"/>
</dbReference>
<dbReference type="InterPro" id="IPR050596">
    <property type="entry name" value="AspAT/PAT-like"/>
</dbReference>
<proteinExistence type="inferred from homology"/>
<keyword evidence="5" id="KW-0663">Pyridoxal phosphate</keyword>
<evidence type="ECO:0000256" key="3">
    <source>
        <dbReference type="ARBA" id="ARBA00022576"/>
    </source>
</evidence>
<evidence type="ECO:0000256" key="2">
    <source>
        <dbReference type="ARBA" id="ARBA00007441"/>
    </source>
</evidence>
<dbReference type="CDD" id="cd00609">
    <property type="entry name" value="AAT_like"/>
    <property type="match status" value="1"/>
</dbReference>
<evidence type="ECO:0000256" key="1">
    <source>
        <dbReference type="ARBA" id="ARBA00001933"/>
    </source>
</evidence>
<dbReference type="PANTHER" id="PTHR46383:SF1">
    <property type="entry name" value="ASPARTATE AMINOTRANSFERASE"/>
    <property type="match status" value="1"/>
</dbReference>
<dbReference type="PANTHER" id="PTHR46383">
    <property type="entry name" value="ASPARTATE AMINOTRANSFERASE"/>
    <property type="match status" value="1"/>
</dbReference>
<dbReference type="InterPro" id="IPR015424">
    <property type="entry name" value="PyrdxlP-dep_Trfase"/>
</dbReference>
<dbReference type="Pfam" id="PF00155">
    <property type="entry name" value="Aminotran_1_2"/>
    <property type="match status" value="1"/>
</dbReference>
<evidence type="ECO:0000259" key="6">
    <source>
        <dbReference type="Pfam" id="PF00155"/>
    </source>
</evidence>
<dbReference type="AlphaFoldDB" id="A0A518BDU1"/>
<comment type="similarity">
    <text evidence="2">Belongs to the class-I pyridoxal-phosphate-dependent aminotransferase family.</text>
</comment>
<evidence type="ECO:0000313" key="8">
    <source>
        <dbReference type="Proteomes" id="UP000316921"/>
    </source>
</evidence>
<evidence type="ECO:0000313" key="7">
    <source>
        <dbReference type="EMBL" id="QDU65151.1"/>
    </source>
</evidence>
<dbReference type="Gene3D" id="3.40.640.10">
    <property type="entry name" value="Type I PLP-dependent aspartate aminotransferase-like (Major domain)"/>
    <property type="match status" value="1"/>
</dbReference>
<accession>A0A518BDU1</accession>
<dbReference type="GO" id="GO:0030170">
    <property type="term" value="F:pyridoxal phosphate binding"/>
    <property type="evidence" value="ECO:0007669"/>
    <property type="project" value="InterPro"/>
</dbReference>
<dbReference type="InterPro" id="IPR004839">
    <property type="entry name" value="Aminotransferase_I/II_large"/>
</dbReference>
<dbReference type="KEGG" id="pbap:Pla133_02150"/>
<organism evidence="7 8">
    <name type="scientific">Engelhardtia mirabilis</name>
    <dbReference type="NCBI Taxonomy" id="2528011"/>
    <lineage>
        <taxon>Bacteria</taxon>
        <taxon>Pseudomonadati</taxon>
        <taxon>Planctomycetota</taxon>
        <taxon>Planctomycetia</taxon>
        <taxon>Planctomycetia incertae sedis</taxon>
        <taxon>Engelhardtia</taxon>
    </lineage>
</organism>
<evidence type="ECO:0000256" key="4">
    <source>
        <dbReference type="ARBA" id="ARBA00022679"/>
    </source>
</evidence>
<protein>
    <submittedName>
        <fullName evidence="7">Arginine--pyruvate transaminase AruH</fullName>
        <ecNumber evidence="7">2.6.1.84</ecNumber>
    </submittedName>
</protein>